<feature type="transmembrane region" description="Helical" evidence="1">
    <location>
        <begin position="266"/>
        <end position="286"/>
    </location>
</feature>
<dbReference type="OrthoDB" id="8113193at2"/>
<dbReference type="STRING" id="1543381.LF63_0101080"/>
<dbReference type="Proteomes" id="UP000029708">
    <property type="component" value="Unassembled WGS sequence"/>
</dbReference>
<keyword evidence="4" id="KW-1185">Reference proteome</keyword>
<accession>A0A099CZC0</accession>
<evidence type="ECO:0000313" key="2">
    <source>
        <dbReference type="EMBL" id="KGI79104.1"/>
    </source>
</evidence>
<evidence type="ECO:0000313" key="3">
    <source>
        <dbReference type="EMBL" id="MBB6184676.1"/>
    </source>
</evidence>
<feature type="transmembrane region" description="Helical" evidence="1">
    <location>
        <begin position="20"/>
        <end position="49"/>
    </location>
</feature>
<dbReference type="HOGENOM" id="CLU_798794_0_0_6"/>
<protein>
    <submittedName>
        <fullName evidence="2">Membrane protein</fullName>
    </submittedName>
    <submittedName>
        <fullName evidence="3">Putative PurR-regulated permease PerM</fullName>
    </submittedName>
</protein>
<feature type="transmembrane region" description="Helical" evidence="1">
    <location>
        <begin position="213"/>
        <end position="234"/>
    </location>
</feature>
<reference evidence="2 4" key="1">
    <citation type="submission" date="2014-09" db="EMBL/GenBank/DDBJ databases">
        <title>Xanthomonadaceae 3.5X direct submission.</title>
        <authorList>
            <person name="Fang T."/>
            <person name="Wang H."/>
        </authorList>
    </citation>
    <scope>NUCLEOTIDE SEQUENCE [LARGE SCALE GENOMIC DNA]</scope>
    <source>
        <strain evidence="2 4">3.5X</strain>
    </source>
</reference>
<dbReference type="EMBL" id="JROI01000003">
    <property type="protein sequence ID" value="KGI79104.1"/>
    <property type="molecule type" value="Genomic_DNA"/>
</dbReference>
<name>A0A099CZC0_9GAMM</name>
<feature type="transmembrane region" description="Helical" evidence="1">
    <location>
        <begin position="307"/>
        <end position="335"/>
    </location>
</feature>
<reference evidence="3 5" key="2">
    <citation type="submission" date="2020-08" db="EMBL/GenBank/DDBJ databases">
        <title>Genomic Encyclopedia of Type Strains, Phase IV (KMG-IV): sequencing the most valuable type-strain genomes for metagenomic binning, comparative biology and taxonomic classification.</title>
        <authorList>
            <person name="Goeker M."/>
        </authorList>
    </citation>
    <scope>NUCLEOTIDE SEQUENCE [LARGE SCALE GENOMIC DNA]</scope>
    <source>
        <strain evidence="3 5">DSM 107085</strain>
    </source>
</reference>
<feature type="transmembrane region" description="Helical" evidence="1">
    <location>
        <begin position="241"/>
        <end position="260"/>
    </location>
</feature>
<dbReference type="AlphaFoldDB" id="A0A099CZC0"/>
<comment type="caution">
    <text evidence="2">The sequence shown here is derived from an EMBL/GenBank/DDBJ whole genome shotgun (WGS) entry which is preliminary data.</text>
</comment>
<keyword evidence="1" id="KW-0472">Membrane</keyword>
<evidence type="ECO:0000313" key="5">
    <source>
        <dbReference type="Proteomes" id="UP000560000"/>
    </source>
</evidence>
<sequence>MRRLMNAIASSTRNLKIASYVLAAAGLLLTLYLHLLPALLAGLLVYELIVISTNLVQRRWIGSRNRARWLVVSVLAVVMVGLLILAVLGVVSVLHAELGNPQDFWSQQLMPLVDKARQQLPPWVVDHLPDSVDDLRNSTLDWLQTHAGTLQLAGKEAARVLVHILIGLVLGAVVALSHVRPHGEGGPLAEVLAERAERLAGAFHDIVFAQVKISLVNTVFTGVFLLGVLPLFGVHLPLAKTLVLVTFIAGLLPVIGNLISNTLITVVALSVSLGTGIAALAFLIGIHKLEYFLNASIVGTRIRARAWELLVAMLVMEAAFGLPGVIAAPIFYAYLKSELEKARLV</sequence>
<dbReference type="Proteomes" id="UP000560000">
    <property type="component" value="Unassembled WGS sequence"/>
</dbReference>
<evidence type="ECO:0000256" key="1">
    <source>
        <dbReference type="SAM" id="Phobius"/>
    </source>
</evidence>
<organism evidence="2 4">
    <name type="scientific">Oleiagrimonas soli</name>
    <dbReference type="NCBI Taxonomy" id="1543381"/>
    <lineage>
        <taxon>Bacteria</taxon>
        <taxon>Pseudomonadati</taxon>
        <taxon>Pseudomonadota</taxon>
        <taxon>Gammaproteobacteria</taxon>
        <taxon>Lysobacterales</taxon>
        <taxon>Rhodanobacteraceae</taxon>
        <taxon>Oleiagrimonas</taxon>
    </lineage>
</organism>
<keyword evidence="1" id="KW-0812">Transmembrane</keyword>
<dbReference type="EMBL" id="JACHET010000001">
    <property type="protein sequence ID" value="MBB6184676.1"/>
    <property type="molecule type" value="Genomic_DNA"/>
</dbReference>
<proteinExistence type="predicted"/>
<keyword evidence="1" id="KW-1133">Transmembrane helix</keyword>
<evidence type="ECO:0000313" key="4">
    <source>
        <dbReference type="Proteomes" id="UP000029708"/>
    </source>
</evidence>
<feature type="transmembrane region" description="Helical" evidence="1">
    <location>
        <begin position="160"/>
        <end position="179"/>
    </location>
</feature>
<feature type="transmembrane region" description="Helical" evidence="1">
    <location>
        <begin position="69"/>
        <end position="94"/>
    </location>
</feature>
<gene>
    <name evidence="3" type="ORF">HNQ86_002021</name>
    <name evidence="2" type="ORF">LF63_0101080</name>
</gene>